<dbReference type="AlphaFoldDB" id="A0A1B9F6F5"/>
<evidence type="ECO:0000313" key="2">
    <source>
        <dbReference type="Proteomes" id="UP000093080"/>
    </source>
</evidence>
<dbReference type="Proteomes" id="UP000093080">
    <property type="component" value="Unassembled WGS sequence"/>
</dbReference>
<name>A0A1B9F6F5_9BACT</name>
<keyword evidence="2" id="KW-1185">Reference proteome</keyword>
<gene>
    <name evidence="1" type="ORF">DBT_1142</name>
</gene>
<reference evidence="1 2" key="1">
    <citation type="submission" date="2016-06" db="EMBL/GenBank/DDBJ databases">
        <title>Respiratory ammonification of nitrate coupled to the oxidation of elemental sulfur in deep-sea autotrophic thermophilic bacteria.</title>
        <authorList>
            <person name="Slobodkina G.B."/>
            <person name="Mardanov A.V."/>
            <person name="Ravin N.V."/>
            <person name="Frolova A.A."/>
            <person name="Viryasiv M.B."/>
            <person name="Chernyh N.A."/>
            <person name="Bonch-Osmolovskaya E.A."/>
            <person name="Slobodkin A.I."/>
        </authorList>
    </citation>
    <scope>NUCLEOTIDE SEQUENCE [LARGE SCALE GENOMIC DNA]</scope>
    <source>
        <strain evidence="1 2">S69</strain>
    </source>
</reference>
<protein>
    <recommendedName>
        <fullName evidence="3">DNA-damage-inducible protein J</fullName>
    </recommendedName>
</protein>
<evidence type="ECO:0000313" key="1">
    <source>
        <dbReference type="EMBL" id="OCC15395.1"/>
    </source>
</evidence>
<dbReference type="GO" id="GO:0006355">
    <property type="term" value="P:regulation of DNA-templated transcription"/>
    <property type="evidence" value="ECO:0007669"/>
    <property type="project" value="InterPro"/>
</dbReference>
<organism evidence="1 2">
    <name type="scientific">Dissulfuribacter thermophilus</name>
    <dbReference type="NCBI Taxonomy" id="1156395"/>
    <lineage>
        <taxon>Bacteria</taxon>
        <taxon>Pseudomonadati</taxon>
        <taxon>Thermodesulfobacteriota</taxon>
        <taxon>Dissulfuribacteria</taxon>
        <taxon>Dissulfuribacterales</taxon>
        <taxon>Dissulfuribacteraceae</taxon>
        <taxon>Dissulfuribacter</taxon>
    </lineage>
</organism>
<proteinExistence type="predicted"/>
<dbReference type="InterPro" id="IPR013321">
    <property type="entry name" value="Arc_rbn_hlx_hlx"/>
</dbReference>
<dbReference type="STRING" id="1156395.DBT_1142"/>
<dbReference type="EMBL" id="MAGO01000005">
    <property type="protein sequence ID" value="OCC15395.1"/>
    <property type="molecule type" value="Genomic_DNA"/>
</dbReference>
<dbReference type="Gene3D" id="1.10.1220.10">
    <property type="entry name" value="Met repressor-like"/>
    <property type="match status" value="1"/>
</dbReference>
<dbReference type="InterPro" id="IPR007337">
    <property type="entry name" value="RelB/DinJ"/>
</dbReference>
<dbReference type="Pfam" id="PF04221">
    <property type="entry name" value="RelB"/>
    <property type="match status" value="1"/>
</dbReference>
<comment type="caution">
    <text evidence="1">The sequence shown here is derived from an EMBL/GenBank/DDBJ whole genome shotgun (WGS) entry which is preliminary data.</text>
</comment>
<evidence type="ECO:0008006" key="3">
    <source>
        <dbReference type="Google" id="ProtNLM"/>
    </source>
</evidence>
<sequence>MDRYGVNLSEAINLFLSIIAEKKTLPFEFHIPNQTTQKAIQDVLNGQNIEEVTIEDILCEDKET</sequence>
<accession>A0A1B9F6F5</accession>